<dbReference type="AlphaFoldDB" id="A0A2P8FD19"/>
<evidence type="ECO:0000256" key="2">
    <source>
        <dbReference type="ARBA" id="ARBA00022723"/>
    </source>
</evidence>
<evidence type="ECO:0000256" key="4">
    <source>
        <dbReference type="ARBA" id="ARBA00022833"/>
    </source>
</evidence>
<reference evidence="6 7" key="1">
    <citation type="submission" date="2018-03" db="EMBL/GenBank/DDBJ databases">
        <title>Genomic Encyclopedia of Archaeal and Bacterial Type Strains, Phase II (KMG-II): from individual species to whole genera.</title>
        <authorList>
            <person name="Goeker M."/>
        </authorList>
    </citation>
    <scope>NUCLEOTIDE SEQUENCE [LARGE SCALE GENOMIC DNA]</scope>
    <source>
        <strain evidence="6 7">DSM 100673</strain>
    </source>
</reference>
<dbReference type="SUPFAM" id="SSF56281">
    <property type="entry name" value="Metallo-hydrolase/oxidoreductase"/>
    <property type="match status" value="1"/>
</dbReference>
<sequence length="314" mass="32815">MERRDFLIGTGMTSALAALGWSVGPADAEGLVAARRYRVGAATVHVLSDGYIPLGPEMLNGVTPEEFASLLEAAHISSDLHPTAVNAFLVEIGESKIMIDAGAGDILGPTAGKLPEVMNAIGIDPADIDTVIFTHLHGDHIGGVVSPSGNPFINAALRVASADVDFWTNADIQAQAPDAFKPSFDLARAALGGFGDRVDAFGSGEVSLAPGLTTVPLPGHTVGHTGLMLESEGEALFITADIFHVPAVQLSMPGVTIGFDTDQELARQTRLRTLDMIATDRMMMGGSHVALPGLGHLDTAGDGYRWTTARHQYG</sequence>
<name>A0A2P8FD19_9RHOB</name>
<evidence type="ECO:0000259" key="5">
    <source>
        <dbReference type="SMART" id="SM00849"/>
    </source>
</evidence>
<dbReference type="GO" id="GO:0046872">
    <property type="term" value="F:metal ion binding"/>
    <property type="evidence" value="ECO:0007669"/>
    <property type="project" value="UniProtKB-KW"/>
</dbReference>
<dbReference type="InterPro" id="IPR036866">
    <property type="entry name" value="RibonucZ/Hydroxyglut_hydro"/>
</dbReference>
<proteinExistence type="inferred from homology"/>
<dbReference type="Pfam" id="PF00753">
    <property type="entry name" value="Lactamase_B"/>
    <property type="match status" value="1"/>
</dbReference>
<evidence type="ECO:0000256" key="3">
    <source>
        <dbReference type="ARBA" id="ARBA00022801"/>
    </source>
</evidence>
<dbReference type="RefSeq" id="WP_165798853.1">
    <property type="nucleotide sequence ID" value="NZ_PYGJ01000005.1"/>
</dbReference>
<dbReference type="PANTHER" id="PTHR42978:SF6">
    <property type="entry name" value="QUORUM-QUENCHING LACTONASE YTNP-RELATED"/>
    <property type="match status" value="1"/>
</dbReference>
<dbReference type="Proteomes" id="UP000240418">
    <property type="component" value="Unassembled WGS sequence"/>
</dbReference>
<dbReference type="PANTHER" id="PTHR42978">
    <property type="entry name" value="QUORUM-QUENCHING LACTONASE YTNP-RELATED-RELATED"/>
    <property type="match status" value="1"/>
</dbReference>
<keyword evidence="4" id="KW-0862">Zinc</keyword>
<keyword evidence="2" id="KW-0479">Metal-binding</keyword>
<dbReference type="PROSITE" id="PS51318">
    <property type="entry name" value="TAT"/>
    <property type="match status" value="1"/>
</dbReference>
<keyword evidence="3 6" id="KW-0378">Hydrolase</keyword>
<feature type="domain" description="Metallo-beta-lactamase" evidence="5">
    <location>
        <begin position="84"/>
        <end position="288"/>
    </location>
</feature>
<comment type="similarity">
    <text evidence="1">Belongs to the metallo-beta-lactamase superfamily.</text>
</comment>
<dbReference type="SMART" id="SM00849">
    <property type="entry name" value="Lactamase_B"/>
    <property type="match status" value="1"/>
</dbReference>
<organism evidence="6 7">
    <name type="scientific">Shimia abyssi</name>
    <dbReference type="NCBI Taxonomy" id="1662395"/>
    <lineage>
        <taxon>Bacteria</taxon>
        <taxon>Pseudomonadati</taxon>
        <taxon>Pseudomonadota</taxon>
        <taxon>Alphaproteobacteria</taxon>
        <taxon>Rhodobacterales</taxon>
        <taxon>Roseobacteraceae</taxon>
    </lineage>
</organism>
<dbReference type="EMBL" id="PYGJ01000005">
    <property type="protein sequence ID" value="PSL19584.1"/>
    <property type="molecule type" value="Genomic_DNA"/>
</dbReference>
<dbReference type="Gene3D" id="3.60.15.10">
    <property type="entry name" value="Ribonuclease Z/Hydroxyacylglutathione hydrolase-like"/>
    <property type="match status" value="1"/>
</dbReference>
<dbReference type="InterPro" id="IPR006311">
    <property type="entry name" value="TAT_signal"/>
</dbReference>
<dbReference type="InterPro" id="IPR051013">
    <property type="entry name" value="MBL_superfamily_lactonases"/>
</dbReference>
<dbReference type="CDD" id="cd07720">
    <property type="entry name" value="OPHC2-like_MBL-fold"/>
    <property type="match status" value="1"/>
</dbReference>
<gene>
    <name evidence="6" type="ORF">CLV88_1056</name>
</gene>
<evidence type="ECO:0000313" key="6">
    <source>
        <dbReference type="EMBL" id="PSL19584.1"/>
    </source>
</evidence>
<keyword evidence="7" id="KW-1185">Reference proteome</keyword>
<dbReference type="GO" id="GO:0016787">
    <property type="term" value="F:hydrolase activity"/>
    <property type="evidence" value="ECO:0007669"/>
    <property type="project" value="UniProtKB-KW"/>
</dbReference>
<comment type="caution">
    <text evidence="6">The sequence shown here is derived from an EMBL/GenBank/DDBJ whole genome shotgun (WGS) entry which is preliminary data.</text>
</comment>
<dbReference type="InterPro" id="IPR001279">
    <property type="entry name" value="Metallo-B-lactamas"/>
</dbReference>
<protein>
    <submittedName>
        <fullName evidence="6">Glyoxylase-like metal-dependent hydrolase (Beta-lactamase superfamily II)</fullName>
    </submittedName>
</protein>
<evidence type="ECO:0000256" key="1">
    <source>
        <dbReference type="ARBA" id="ARBA00007749"/>
    </source>
</evidence>
<evidence type="ECO:0000313" key="7">
    <source>
        <dbReference type="Proteomes" id="UP000240418"/>
    </source>
</evidence>
<accession>A0A2P8FD19</accession>